<gene>
    <name evidence="1" type="ORF">A2U01_0009927</name>
</gene>
<dbReference type="EMBL" id="LXQA010015315">
    <property type="protein sequence ID" value="MCH89034.1"/>
    <property type="molecule type" value="Genomic_DNA"/>
</dbReference>
<comment type="caution">
    <text evidence="1">The sequence shown here is derived from an EMBL/GenBank/DDBJ whole genome shotgun (WGS) entry which is preliminary data.</text>
</comment>
<dbReference type="Proteomes" id="UP000265520">
    <property type="component" value="Unassembled WGS sequence"/>
</dbReference>
<evidence type="ECO:0000313" key="1">
    <source>
        <dbReference type="EMBL" id="MCH89034.1"/>
    </source>
</evidence>
<evidence type="ECO:0000313" key="2">
    <source>
        <dbReference type="Proteomes" id="UP000265520"/>
    </source>
</evidence>
<accession>A0A392MRX4</accession>
<proteinExistence type="predicted"/>
<feature type="non-terminal residue" evidence="1">
    <location>
        <position position="76"/>
    </location>
</feature>
<sequence length="76" mass="8437">MAKSSADDVELRRACESAIEDPKQKIILSLRVAKSHGILGKSSKLGRQMAKPRVLALSSNRFLFLFMLPISQLLIL</sequence>
<keyword evidence="2" id="KW-1185">Reference proteome</keyword>
<protein>
    <submittedName>
        <fullName evidence="1">Exocyst complex component SEC3A</fullName>
    </submittedName>
</protein>
<organism evidence="1 2">
    <name type="scientific">Trifolium medium</name>
    <dbReference type="NCBI Taxonomy" id="97028"/>
    <lineage>
        <taxon>Eukaryota</taxon>
        <taxon>Viridiplantae</taxon>
        <taxon>Streptophyta</taxon>
        <taxon>Embryophyta</taxon>
        <taxon>Tracheophyta</taxon>
        <taxon>Spermatophyta</taxon>
        <taxon>Magnoliopsida</taxon>
        <taxon>eudicotyledons</taxon>
        <taxon>Gunneridae</taxon>
        <taxon>Pentapetalae</taxon>
        <taxon>rosids</taxon>
        <taxon>fabids</taxon>
        <taxon>Fabales</taxon>
        <taxon>Fabaceae</taxon>
        <taxon>Papilionoideae</taxon>
        <taxon>50 kb inversion clade</taxon>
        <taxon>NPAAA clade</taxon>
        <taxon>Hologalegina</taxon>
        <taxon>IRL clade</taxon>
        <taxon>Trifolieae</taxon>
        <taxon>Trifolium</taxon>
    </lineage>
</organism>
<name>A0A392MRX4_9FABA</name>
<reference evidence="1 2" key="1">
    <citation type="journal article" date="2018" name="Front. Plant Sci.">
        <title>Red Clover (Trifolium pratense) and Zigzag Clover (T. medium) - A Picture of Genomic Similarities and Differences.</title>
        <authorList>
            <person name="Dluhosova J."/>
            <person name="Istvanek J."/>
            <person name="Nedelnik J."/>
            <person name="Repkova J."/>
        </authorList>
    </citation>
    <scope>NUCLEOTIDE SEQUENCE [LARGE SCALE GENOMIC DNA]</scope>
    <source>
        <strain evidence="2">cv. 10/8</strain>
        <tissue evidence="1">Leaf</tissue>
    </source>
</reference>
<dbReference type="AlphaFoldDB" id="A0A392MRX4"/>